<evidence type="ECO:0000313" key="2">
    <source>
        <dbReference type="Proteomes" id="UP000007115"/>
    </source>
</evidence>
<dbReference type="InParanoid" id="G9NDQ9"/>
<comment type="caution">
    <text evidence="1">The sequence shown here is derived from an EMBL/GenBank/DDBJ whole genome shotgun (WGS) entry which is preliminary data.</text>
</comment>
<proteinExistence type="predicted"/>
<dbReference type="OrthoDB" id="3799394at2759"/>
<dbReference type="GeneID" id="25795103"/>
<dbReference type="HOGENOM" id="CLU_164231_0_0_1"/>
<dbReference type="AlphaFoldDB" id="G9NDQ9"/>
<accession>G9NDQ9</accession>
<dbReference type="eggNOG" id="ENOG502STCJ">
    <property type="taxonomic scope" value="Eukaryota"/>
</dbReference>
<dbReference type="VEuPathDB" id="FungiDB:TRIVIDRAFT_51487"/>
<dbReference type="OMA" id="CVRSEFC"/>
<dbReference type="RefSeq" id="XP_013949353.1">
    <property type="nucleotide sequence ID" value="XM_014093878.1"/>
</dbReference>
<sequence>MILSLASLGLAITPFKYPYLACGGRGPNPHKCPASWTCKDDLRTPDNCGLKCGRPGICVPNNAPSCGGITGKRCPAFFTCYDTPNDGCDPTKGGADCLGICL</sequence>
<dbReference type="Proteomes" id="UP000007115">
    <property type="component" value="Unassembled WGS sequence"/>
</dbReference>
<keyword evidence="2" id="KW-1185">Reference proteome</keyword>
<organism evidence="1 2">
    <name type="scientific">Hypocrea virens (strain Gv29-8 / FGSC 10586)</name>
    <name type="common">Gliocladium virens</name>
    <name type="synonym">Trichoderma virens</name>
    <dbReference type="NCBI Taxonomy" id="413071"/>
    <lineage>
        <taxon>Eukaryota</taxon>
        <taxon>Fungi</taxon>
        <taxon>Dikarya</taxon>
        <taxon>Ascomycota</taxon>
        <taxon>Pezizomycotina</taxon>
        <taxon>Sordariomycetes</taxon>
        <taxon>Hypocreomycetidae</taxon>
        <taxon>Hypocreales</taxon>
        <taxon>Hypocreaceae</taxon>
        <taxon>Trichoderma</taxon>
    </lineage>
</organism>
<protein>
    <submittedName>
        <fullName evidence="1">Uncharacterized protein</fullName>
    </submittedName>
</protein>
<evidence type="ECO:0000313" key="1">
    <source>
        <dbReference type="EMBL" id="EHK15160.1"/>
    </source>
</evidence>
<dbReference type="EMBL" id="ABDF02000093">
    <property type="protein sequence ID" value="EHK15160.1"/>
    <property type="molecule type" value="Genomic_DNA"/>
</dbReference>
<reference evidence="1 2" key="1">
    <citation type="journal article" date="2011" name="Genome Biol.">
        <title>Comparative genome sequence analysis underscores mycoparasitism as the ancestral life style of Trichoderma.</title>
        <authorList>
            <person name="Kubicek C.P."/>
            <person name="Herrera-Estrella A."/>
            <person name="Seidl-Seiboth V."/>
            <person name="Martinez D.A."/>
            <person name="Druzhinina I.S."/>
            <person name="Thon M."/>
            <person name="Zeilinger S."/>
            <person name="Casas-Flores S."/>
            <person name="Horwitz B.A."/>
            <person name="Mukherjee P.K."/>
            <person name="Mukherjee M."/>
            <person name="Kredics L."/>
            <person name="Alcaraz L.D."/>
            <person name="Aerts A."/>
            <person name="Antal Z."/>
            <person name="Atanasova L."/>
            <person name="Cervantes-Badillo M.G."/>
            <person name="Challacombe J."/>
            <person name="Chertkov O."/>
            <person name="McCluskey K."/>
            <person name="Coulpier F."/>
            <person name="Deshpande N."/>
            <person name="von Doehren H."/>
            <person name="Ebbole D.J."/>
            <person name="Esquivel-Naranjo E.U."/>
            <person name="Fekete E."/>
            <person name="Flipphi M."/>
            <person name="Glaser F."/>
            <person name="Gomez-Rodriguez E.Y."/>
            <person name="Gruber S."/>
            <person name="Han C."/>
            <person name="Henrissat B."/>
            <person name="Hermosa R."/>
            <person name="Hernandez-Onate M."/>
            <person name="Karaffa L."/>
            <person name="Kosti I."/>
            <person name="Le Crom S."/>
            <person name="Lindquist E."/>
            <person name="Lucas S."/>
            <person name="Luebeck M."/>
            <person name="Luebeck P.S."/>
            <person name="Margeot A."/>
            <person name="Metz B."/>
            <person name="Misra M."/>
            <person name="Nevalainen H."/>
            <person name="Omann M."/>
            <person name="Packer N."/>
            <person name="Perrone G."/>
            <person name="Uresti-Rivera E.E."/>
            <person name="Salamov A."/>
            <person name="Schmoll M."/>
            <person name="Seiboth B."/>
            <person name="Shapiro H."/>
            <person name="Sukno S."/>
            <person name="Tamayo-Ramos J.A."/>
            <person name="Tisch D."/>
            <person name="Wiest A."/>
            <person name="Wilkinson H.H."/>
            <person name="Zhang M."/>
            <person name="Coutinho P.M."/>
            <person name="Kenerley C.M."/>
            <person name="Monte E."/>
            <person name="Baker S.E."/>
            <person name="Grigoriev I.V."/>
        </authorList>
    </citation>
    <scope>NUCLEOTIDE SEQUENCE [LARGE SCALE GENOMIC DNA]</scope>
    <source>
        <strain evidence="2">Gv29-8 / FGSC 10586</strain>
    </source>
</reference>
<gene>
    <name evidence="1" type="ORF">TRIVIDRAFT_51487</name>
</gene>
<name>G9NDQ9_HYPVG</name>
<dbReference type="STRING" id="413071.G9NDQ9"/>